<evidence type="ECO:0000256" key="4">
    <source>
        <dbReference type="ARBA" id="ARBA00022475"/>
    </source>
</evidence>
<evidence type="ECO:0000256" key="1">
    <source>
        <dbReference type="ARBA" id="ARBA00004383"/>
    </source>
</evidence>
<evidence type="ECO:0000256" key="3">
    <source>
        <dbReference type="ARBA" id="ARBA00022448"/>
    </source>
</evidence>
<keyword evidence="4" id="KW-1003">Cell membrane</keyword>
<name>A0A4R3YYA5_9GAMM</name>
<organism evidence="11 12">
    <name type="scientific">Luteibacter rhizovicinus</name>
    <dbReference type="NCBI Taxonomy" id="242606"/>
    <lineage>
        <taxon>Bacteria</taxon>
        <taxon>Pseudomonadati</taxon>
        <taxon>Pseudomonadota</taxon>
        <taxon>Gammaproteobacteria</taxon>
        <taxon>Lysobacterales</taxon>
        <taxon>Rhodanobacteraceae</taxon>
        <taxon>Luteibacter</taxon>
    </lineage>
</organism>
<dbReference type="NCBIfam" id="TIGR01352">
    <property type="entry name" value="tonB_Cterm"/>
    <property type="match status" value="1"/>
</dbReference>
<comment type="similarity">
    <text evidence="2">Belongs to the TonB family.</text>
</comment>
<dbReference type="InterPro" id="IPR037682">
    <property type="entry name" value="TonB_C"/>
</dbReference>
<protein>
    <submittedName>
        <fullName evidence="11">TonB family protein</fullName>
    </submittedName>
</protein>
<comment type="caution">
    <text evidence="11">The sequence shown here is derived from an EMBL/GenBank/DDBJ whole genome shotgun (WGS) entry which is preliminary data.</text>
</comment>
<evidence type="ECO:0000313" key="11">
    <source>
        <dbReference type="EMBL" id="TCV96333.1"/>
    </source>
</evidence>
<keyword evidence="12" id="KW-1185">Reference proteome</keyword>
<dbReference type="EMBL" id="SMCS01000002">
    <property type="protein sequence ID" value="TCV96333.1"/>
    <property type="molecule type" value="Genomic_DNA"/>
</dbReference>
<dbReference type="InterPro" id="IPR051045">
    <property type="entry name" value="TonB-dependent_transducer"/>
</dbReference>
<reference evidence="11 12" key="1">
    <citation type="submission" date="2019-03" db="EMBL/GenBank/DDBJ databases">
        <title>Above-ground endophytic microbial communities from plants in different locations in the United States.</title>
        <authorList>
            <person name="Frank C."/>
        </authorList>
    </citation>
    <scope>NUCLEOTIDE SEQUENCE [LARGE SCALE GENOMIC DNA]</scope>
    <source>
        <strain evidence="11 12">LP_13_YM</strain>
    </source>
</reference>
<evidence type="ECO:0000256" key="9">
    <source>
        <dbReference type="ARBA" id="ARBA00023136"/>
    </source>
</evidence>
<keyword evidence="3" id="KW-0813">Transport</keyword>
<evidence type="ECO:0000256" key="8">
    <source>
        <dbReference type="ARBA" id="ARBA00022989"/>
    </source>
</evidence>
<dbReference type="Proteomes" id="UP000295645">
    <property type="component" value="Unassembled WGS sequence"/>
</dbReference>
<keyword evidence="7" id="KW-0653">Protein transport</keyword>
<evidence type="ECO:0000259" key="10">
    <source>
        <dbReference type="PROSITE" id="PS52015"/>
    </source>
</evidence>
<dbReference type="SUPFAM" id="SSF74653">
    <property type="entry name" value="TolA/TonB C-terminal domain"/>
    <property type="match status" value="1"/>
</dbReference>
<gene>
    <name evidence="11" type="ORF">EC912_102684</name>
</gene>
<comment type="subcellular location">
    <subcellularLocation>
        <location evidence="1">Cell inner membrane</location>
        <topology evidence="1">Single-pass membrane protein</topology>
        <orientation evidence="1">Periplasmic side</orientation>
    </subcellularLocation>
</comment>
<dbReference type="Gene3D" id="3.30.1150.10">
    <property type="match status" value="1"/>
</dbReference>
<dbReference type="RefSeq" id="WP_132142524.1">
    <property type="nucleotide sequence ID" value="NZ_SMCS01000002.1"/>
</dbReference>
<dbReference type="PROSITE" id="PS52015">
    <property type="entry name" value="TONB_CTD"/>
    <property type="match status" value="1"/>
</dbReference>
<dbReference type="GO" id="GO:0055085">
    <property type="term" value="P:transmembrane transport"/>
    <property type="evidence" value="ECO:0007669"/>
    <property type="project" value="InterPro"/>
</dbReference>
<keyword evidence="6" id="KW-0812">Transmembrane</keyword>
<sequence length="166" mass="17573">MFSMRSTTALSLLGLVVGIAGTTWLTALTYDREPLAARHAAAATSPRHAADDPSRSAARASSMAVPVVAAGSKVADVPALVPVYMPSPRYPMSALRAQREGQVVLSVTVTPSGDVTHVAVGRSSGDIELDRAAEQAVRTWRFAQVESRPASYTAELPIRFELTRGL</sequence>
<accession>A0A4R3YYA5</accession>
<keyword evidence="9" id="KW-0472">Membrane</keyword>
<keyword evidence="5" id="KW-0997">Cell inner membrane</keyword>
<evidence type="ECO:0000256" key="5">
    <source>
        <dbReference type="ARBA" id="ARBA00022519"/>
    </source>
</evidence>
<evidence type="ECO:0000313" key="12">
    <source>
        <dbReference type="Proteomes" id="UP000295645"/>
    </source>
</evidence>
<evidence type="ECO:0000256" key="2">
    <source>
        <dbReference type="ARBA" id="ARBA00006555"/>
    </source>
</evidence>
<dbReference type="Pfam" id="PF03544">
    <property type="entry name" value="TonB_C"/>
    <property type="match status" value="1"/>
</dbReference>
<proteinExistence type="inferred from homology"/>
<dbReference type="GO" id="GO:0015031">
    <property type="term" value="P:protein transport"/>
    <property type="evidence" value="ECO:0007669"/>
    <property type="project" value="UniProtKB-KW"/>
</dbReference>
<dbReference type="InterPro" id="IPR006260">
    <property type="entry name" value="TonB/TolA_C"/>
</dbReference>
<dbReference type="GO" id="GO:0005886">
    <property type="term" value="C:plasma membrane"/>
    <property type="evidence" value="ECO:0007669"/>
    <property type="project" value="UniProtKB-SubCell"/>
</dbReference>
<dbReference type="PANTHER" id="PTHR33446">
    <property type="entry name" value="PROTEIN TONB-RELATED"/>
    <property type="match status" value="1"/>
</dbReference>
<dbReference type="OrthoDB" id="9792439at2"/>
<dbReference type="AlphaFoldDB" id="A0A4R3YYA5"/>
<feature type="domain" description="TonB C-terminal" evidence="10">
    <location>
        <begin position="75"/>
        <end position="166"/>
    </location>
</feature>
<evidence type="ECO:0000256" key="6">
    <source>
        <dbReference type="ARBA" id="ARBA00022692"/>
    </source>
</evidence>
<evidence type="ECO:0000256" key="7">
    <source>
        <dbReference type="ARBA" id="ARBA00022927"/>
    </source>
</evidence>
<keyword evidence="8" id="KW-1133">Transmembrane helix</keyword>